<sequence length="89" mass="9541">MLKSQTVSLIKFLGKRGVPKNTSHARVPHPLSSSSTLPPSFFSSESSKQESVATLTSTSQLPPRFQMPKLSDAEIDEVNSGGADCAYLC</sequence>
<dbReference type="InterPro" id="IPR020373">
    <property type="entry name" value="Kgd4/YMR-31"/>
</dbReference>
<organism evidence="5 6">
    <name type="scientific">Starmerella bacillaris</name>
    <name type="common">Yeast</name>
    <name type="synonym">Candida zemplinina</name>
    <dbReference type="NCBI Taxonomy" id="1247836"/>
    <lineage>
        <taxon>Eukaryota</taxon>
        <taxon>Fungi</taxon>
        <taxon>Dikarya</taxon>
        <taxon>Ascomycota</taxon>
        <taxon>Saccharomycotina</taxon>
        <taxon>Dipodascomycetes</taxon>
        <taxon>Dipodascales</taxon>
        <taxon>Trichomonascaceae</taxon>
        <taxon>Starmerella</taxon>
    </lineage>
</organism>
<dbReference type="AlphaFoldDB" id="A0AAV5REU7"/>
<evidence type="ECO:0000256" key="1">
    <source>
        <dbReference type="ARBA" id="ARBA00004173"/>
    </source>
</evidence>
<evidence type="ECO:0000256" key="4">
    <source>
        <dbReference type="SAM" id="MobiDB-lite"/>
    </source>
</evidence>
<feature type="region of interest" description="Disordered" evidence="4">
    <location>
        <begin position="18"/>
        <end position="65"/>
    </location>
</feature>
<evidence type="ECO:0000256" key="3">
    <source>
        <dbReference type="ARBA" id="ARBA00043970"/>
    </source>
</evidence>
<dbReference type="EMBL" id="BTGC01000003">
    <property type="protein sequence ID" value="GMM49890.1"/>
    <property type="molecule type" value="Genomic_DNA"/>
</dbReference>
<dbReference type="Pfam" id="PF10937">
    <property type="entry name" value="Kgd4-YMR31"/>
    <property type="match status" value="1"/>
</dbReference>
<evidence type="ECO:0000313" key="6">
    <source>
        <dbReference type="Proteomes" id="UP001362899"/>
    </source>
</evidence>
<name>A0AAV5REU7_STABA</name>
<dbReference type="GO" id="GO:0005739">
    <property type="term" value="C:mitochondrion"/>
    <property type="evidence" value="ECO:0007669"/>
    <property type="project" value="UniProtKB-SubCell"/>
</dbReference>
<gene>
    <name evidence="5" type="ORF">DASB73_008480</name>
</gene>
<proteinExistence type="inferred from homology"/>
<dbReference type="GO" id="GO:0006103">
    <property type="term" value="P:2-oxoglutarate metabolic process"/>
    <property type="evidence" value="ECO:0007669"/>
    <property type="project" value="InterPro"/>
</dbReference>
<keyword evidence="2" id="KW-0496">Mitochondrion</keyword>
<keyword evidence="6" id="KW-1185">Reference proteome</keyword>
<comment type="similarity">
    <text evidence="3">Belongs to the alpha-ketoglutarate dehydrogenase component 4 family.</text>
</comment>
<dbReference type="Proteomes" id="UP001362899">
    <property type="component" value="Unassembled WGS sequence"/>
</dbReference>
<feature type="compositionally biased region" description="Polar residues" evidence="4">
    <location>
        <begin position="52"/>
        <end position="61"/>
    </location>
</feature>
<evidence type="ECO:0000313" key="5">
    <source>
        <dbReference type="EMBL" id="GMM49890.1"/>
    </source>
</evidence>
<feature type="compositionally biased region" description="Low complexity" evidence="4">
    <location>
        <begin position="31"/>
        <end position="51"/>
    </location>
</feature>
<reference evidence="5 6" key="1">
    <citation type="journal article" date="2023" name="Elife">
        <title>Identification of key yeast species and microbe-microbe interactions impacting larval growth of Drosophila in the wild.</title>
        <authorList>
            <person name="Mure A."/>
            <person name="Sugiura Y."/>
            <person name="Maeda R."/>
            <person name="Honda K."/>
            <person name="Sakurai N."/>
            <person name="Takahashi Y."/>
            <person name="Watada M."/>
            <person name="Katoh T."/>
            <person name="Gotoh A."/>
            <person name="Gotoh Y."/>
            <person name="Taniguchi I."/>
            <person name="Nakamura K."/>
            <person name="Hayashi T."/>
            <person name="Katayama T."/>
            <person name="Uemura T."/>
            <person name="Hattori Y."/>
        </authorList>
    </citation>
    <scope>NUCLEOTIDE SEQUENCE [LARGE SCALE GENOMIC DNA]</scope>
    <source>
        <strain evidence="5 6">SB-73</strain>
    </source>
</reference>
<comment type="caution">
    <text evidence="5">The sequence shown here is derived from an EMBL/GenBank/DDBJ whole genome shotgun (WGS) entry which is preliminary data.</text>
</comment>
<accession>A0AAV5REU7</accession>
<protein>
    <submittedName>
        <fullName evidence="5">Uncharacterized protein</fullName>
    </submittedName>
</protein>
<evidence type="ECO:0000256" key="2">
    <source>
        <dbReference type="ARBA" id="ARBA00023128"/>
    </source>
</evidence>
<comment type="subcellular location">
    <subcellularLocation>
        <location evidence="1">Mitochondrion</location>
    </subcellularLocation>
</comment>